<keyword evidence="2" id="KW-0645">Protease</keyword>
<dbReference type="EMBL" id="VEPZ02001668">
    <property type="protein sequence ID" value="KAE8663718.1"/>
    <property type="molecule type" value="Genomic_DNA"/>
</dbReference>
<comment type="caution">
    <text evidence="8">The sequence shown here is derived from an EMBL/GenBank/DDBJ whole genome shotgun (WGS) entry which is preliminary data.</text>
</comment>
<evidence type="ECO:0000256" key="1">
    <source>
        <dbReference type="ARBA" id="ARBA00008455"/>
    </source>
</evidence>
<dbReference type="SMART" id="SM00645">
    <property type="entry name" value="Pept_C1"/>
    <property type="match status" value="1"/>
</dbReference>
<evidence type="ECO:0000259" key="7">
    <source>
        <dbReference type="SMART" id="SM00645"/>
    </source>
</evidence>
<dbReference type="GO" id="GO:0006508">
    <property type="term" value="P:proteolysis"/>
    <property type="evidence" value="ECO:0007669"/>
    <property type="project" value="UniProtKB-KW"/>
</dbReference>
<reference evidence="8" key="1">
    <citation type="submission" date="2019-09" db="EMBL/GenBank/DDBJ databases">
        <title>Draft genome information of white flower Hibiscus syriacus.</title>
        <authorList>
            <person name="Kim Y.-M."/>
        </authorList>
    </citation>
    <scope>NUCLEOTIDE SEQUENCE [LARGE SCALE GENOMIC DNA]</scope>
    <source>
        <strain evidence="8">YM2019G1</strain>
    </source>
</reference>
<dbReference type="Pfam" id="PF00112">
    <property type="entry name" value="Peptidase_C1"/>
    <property type="match status" value="1"/>
</dbReference>
<dbReference type="Gene3D" id="3.90.70.10">
    <property type="entry name" value="Cysteine proteinases"/>
    <property type="match status" value="1"/>
</dbReference>
<dbReference type="PANTHER" id="PTHR12411">
    <property type="entry name" value="CYSTEINE PROTEASE FAMILY C1-RELATED"/>
    <property type="match status" value="1"/>
</dbReference>
<organism evidence="8 9">
    <name type="scientific">Hibiscus syriacus</name>
    <name type="common">Rose of Sharon</name>
    <dbReference type="NCBI Taxonomy" id="106335"/>
    <lineage>
        <taxon>Eukaryota</taxon>
        <taxon>Viridiplantae</taxon>
        <taxon>Streptophyta</taxon>
        <taxon>Embryophyta</taxon>
        <taxon>Tracheophyta</taxon>
        <taxon>Spermatophyta</taxon>
        <taxon>Magnoliopsida</taxon>
        <taxon>eudicotyledons</taxon>
        <taxon>Gunneridae</taxon>
        <taxon>Pentapetalae</taxon>
        <taxon>rosids</taxon>
        <taxon>malvids</taxon>
        <taxon>Malvales</taxon>
        <taxon>Malvaceae</taxon>
        <taxon>Malvoideae</taxon>
        <taxon>Hibiscus</taxon>
    </lineage>
</organism>
<keyword evidence="3" id="KW-0378">Hydrolase</keyword>
<keyword evidence="4" id="KW-0788">Thiol protease</keyword>
<feature type="compositionally biased region" description="Basic and acidic residues" evidence="6">
    <location>
        <begin position="19"/>
        <end position="30"/>
    </location>
</feature>
<dbReference type="SUPFAM" id="SSF54001">
    <property type="entry name" value="Cysteine proteinases"/>
    <property type="match status" value="1"/>
</dbReference>
<evidence type="ECO:0000256" key="2">
    <source>
        <dbReference type="ARBA" id="ARBA00022670"/>
    </source>
</evidence>
<gene>
    <name evidence="8" type="ORF">F3Y22_tig00112921pilonHSYRG00086</name>
</gene>
<feature type="domain" description="Peptidase C1A papain C-terminal" evidence="7">
    <location>
        <begin position="1"/>
        <end position="145"/>
    </location>
</feature>
<dbReference type="InterPro" id="IPR039417">
    <property type="entry name" value="Peptidase_C1A_papain-like"/>
</dbReference>
<dbReference type="GO" id="GO:0008234">
    <property type="term" value="F:cysteine-type peptidase activity"/>
    <property type="evidence" value="ECO:0007669"/>
    <property type="project" value="UniProtKB-KW"/>
</dbReference>
<evidence type="ECO:0000256" key="3">
    <source>
        <dbReference type="ARBA" id="ARBA00022801"/>
    </source>
</evidence>
<dbReference type="PROSITE" id="PS00639">
    <property type="entry name" value="THIOL_PROTEASE_HIS"/>
    <property type="match status" value="1"/>
</dbReference>
<evidence type="ECO:0000256" key="5">
    <source>
        <dbReference type="ARBA" id="ARBA00023157"/>
    </source>
</evidence>
<name>A0A6A2WSC3_HIBSY</name>
<protein>
    <submittedName>
        <fullName evidence="8">Detected protein of confused Function</fullName>
    </submittedName>
</protein>
<evidence type="ECO:0000256" key="6">
    <source>
        <dbReference type="SAM" id="MobiDB-lite"/>
    </source>
</evidence>
<accession>A0A6A2WSC3</accession>
<dbReference type="InterPro" id="IPR038765">
    <property type="entry name" value="Papain-like_cys_pep_sf"/>
</dbReference>
<keyword evidence="5" id="KW-1015">Disulfide bond</keyword>
<sequence length="148" mass="15880">MRVTKLTTGKLISLSEQELVDRHSKGEDQGSSKGVDGTCNTNEEANHSATINGFEDVPVNSEDALQKAVANQPVSVVIDAKGFDFQLNSGGVFMGPCGTQLNHGVTAVGYGDDDDGTKYWLVKKSWGGSWGEQGYIRMQRDVDAKEGP</sequence>
<feature type="region of interest" description="Disordered" evidence="6">
    <location>
        <begin position="17"/>
        <end position="44"/>
    </location>
</feature>
<proteinExistence type="inferred from homology"/>
<dbReference type="AlphaFoldDB" id="A0A6A2WSC3"/>
<evidence type="ECO:0000256" key="4">
    <source>
        <dbReference type="ARBA" id="ARBA00022807"/>
    </source>
</evidence>
<evidence type="ECO:0000313" key="9">
    <source>
        <dbReference type="Proteomes" id="UP000436088"/>
    </source>
</evidence>
<keyword evidence="9" id="KW-1185">Reference proteome</keyword>
<dbReference type="InterPro" id="IPR000668">
    <property type="entry name" value="Peptidase_C1A_C"/>
</dbReference>
<dbReference type="Proteomes" id="UP000436088">
    <property type="component" value="Unassembled WGS sequence"/>
</dbReference>
<evidence type="ECO:0000313" key="8">
    <source>
        <dbReference type="EMBL" id="KAE8663718.1"/>
    </source>
</evidence>
<dbReference type="CDD" id="cd02248">
    <property type="entry name" value="Peptidase_C1A"/>
    <property type="match status" value="1"/>
</dbReference>
<dbReference type="InterPro" id="IPR025660">
    <property type="entry name" value="Pept_his_AS"/>
</dbReference>
<comment type="similarity">
    <text evidence="1">Belongs to the peptidase C1 family.</text>
</comment>
<dbReference type="InterPro" id="IPR013128">
    <property type="entry name" value="Peptidase_C1A"/>
</dbReference>